<organism evidence="2 3">
    <name type="scientific">Candidatus Wolfebacteria bacterium CG03_land_8_20_14_0_80_40_12</name>
    <dbReference type="NCBI Taxonomy" id="1975069"/>
    <lineage>
        <taxon>Bacteria</taxon>
        <taxon>Candidatus Wolfeibacteriota</taxon>
    </lineage>
</organism>
<dbReference type="EMBL" id="PEVJ01000017">
    <property type="protein sequence ID" value="PIU98569.1"/>
    <property type="molecule type" value="Genomic_DNA"/>
</dbReference>
<dbReference type="AlphaFoldDB" id="A0A2M7B6A6"/>
<gene>
    <name evidence="2" type="ORF">COS61_00685</name>
</gene>
<evidence type="ECO:0000256" key="1">
    <source>
        <dbReference type="SAM" id="MobiDB-lite"/>
    </source>
</evidence>
<sequence length="62" mass="7280">MGEWYWYQAHCKCGEHLVLSLDFYWYLVCEKCGNKYRLEDGEGEGLQEQEDESKKVLKGAVS</sequence>
<dbReference type="Proteomes" id="UP000228949">
    <property type="component" value="Unassembled WGS sequence"/>
</dbReference>
<protein>
    <submittedName>
        <fullName evidence="2">Uncharacterized protein</fullName>
    </submittedName>
</protein>
<reference evidence="3" key="1">
    <citation type="submission" date="2017-09" db="EMBL/GenBank/DDBJ databases">
        <title>Depth-based differentiation of microbial function through sediment-hosted aquifers and enrichment of novel symbionts in the deep terrestrial subsurface.</title>
        <authorList>
            <person name="Probst A.J."/>
            <person name="Ladd B."/>
            <person name="Jarett J.K."/>
            <person name="Geller-Mcgrath D.E."/>
            <person name="Sieber C.M.K."/>
            <person name="Emerson J.B."/>
            <person name="Anantharaman K."/>
            <person name="Thomas B.C."/>
            <person name="Malmstrom R."/>
            <person name="Stieglmeier M."/>
            <person name="Klingl A."/>
            <person name="Woyke T."/>
            <person name="Ryan C.M."/>
            <person name="Banfield J.F."/>
        </authorList>
    </citation>
    <scope>NUCLEOTIDE SEQUENCE [LARGE SCALE GENOMIC DNA]</scope>
</reference>
<evidence type="ECO:0000313" key="3">
    <source>
        <dbReference type="Proteomes" id="UP000228949"/>
    </source>
</evidence>
<feature type="compositionally biased region" description="Acidic residues" evidence="1">
    <location>
        <begin position="42"/>
        <end position="51"/>
    </location>
</feature>
<accession>A0A2M7B6A6</accession>
<comment type="caution">
    <text evidence="2">The sequence shown here is derived from an EMBL/GenBank/DDBJ whole genome shotgun (WGS) entry which is preliminary data.</text>
</comment>
<name>A0A2M7B6A6_9BACT</name>
<proteinExistence type="predicted"/>
<feature type="region of interest" description="Disordered" evidence="1">
    <location>
        <begin position="42"/>
        <end position="62"/>
    </location>
</feature>
<evidence type="ECO:0000313" key="2">
    <source>
        <dbReference type="EMBL" id="PIU98569.1"/>
    </source>
</evidence>